<gene>
    <name evidence="7" type="ORF">UV42_C0013G0007</name>
</gene>
<feature type="domain" description="Nucleotidyl transferase" evidence="6">
    <location>
        <begin position="30"/>
        <end position="295"/>
    </location>
</feature>
<keyword evidence="4 7" id="KW-0548">Nucleotidyltransferase</keyword>
<name>A0A0G1BG31_9BACT</name>
<reference evidence="7 8" key="1">
    <citation type="journal article" date="2015" name="Nature">
        <title>rRNA introns, odd ribosomes, and small enigmatic genomes across a large radiation of phyla.</title>
        <authorList>
            <person name="Brown C.T."/>
            <person name="Hug L.A."/>
            <person name="Thomas B.C."/>
            <person name="Sharon I."/>
            <person name="Castelle C.J."/>
            <person name="Singh A."/>
            <person name="Wilkins M.J."/>
            <person name="Williams K.H."/>
            <person name="Banfield J.F."/>
        </authorList>
    </citation>
    <scope>NUCLEOTIDE SEQUENCE [LARGE SCALE GENOMIC DNA]</scope>
</reference>
<evidence type="ECO:0000256" key="5">
    <source>
        <dbReference type="ARBA" id="ARBA00048128"/>
    </source>
</evidence>
<organism evidence="7 8">
    <name type="scientific">Candidatus Magasanikbacteria bacterium GW2011_GWE2_42_7</name>
    <dbReference type="NCBI Taxonomy" id="1619052"/>
    <lineage>
        <taxon>Bacteria</taxon>
        <taxon>Candidatus Magasanikiibacteriota</taxon>
    </lineage>
</organism>
<dbReference type="PATRIC" id="fig|1619052.3.peg.328"/>
<dbReference type="InterPro" id="IPR005771">
    <property type="entry name" value="GalU_uridylyltTrfase_bac/arc"/>
</dbReference>
<proteinExistence type="inferred from homology"/>
<dbReference type="Gene3D" id="3.90.550.10">
    <property type="entry name" value="Spore Coat Polysaccharide Biosynthesis Protein SpsA, Chain A"/>
    <property type="match status" value="1"/>
</dbReference>
<dbReference type="GO" id="GO:0006011">
    <property type="term" value="P:UDP-alpha-D-glucose metabolic process"/>
    <property type="evidence" value="ECO:0007669"/>
    <property type="project" value="InterPro"/>
</dbReference>
<dbReference type="InterPro" id="IPR005835">
    <property type="entry name" value="NTP_transferase_dom"/>
</dbReference>
<comment type="catalytic activity">
    <reaction evidence="5">
        <text>alpha-D-glucose 1-phosphate + UTP + H(+) = UDP-alpha-D-glucose + diphosphate</text>
        <dbReference type="Rhea" id="RHEA:19889"/>
        <dbReference type="ChEBI" id="CHEBI:15378"/>
        <dbReference type="ChEBI" id="CHEBI:33019"/>
        <dbReference type="ChEBI" id="CHEBI:46398"/>
        <dbReference type="ChEBI" id="CHEBI:58601"/>
        <dbReference type="ChEBI" id="CHEBI:58885"/>
        <dbReference type="EC" id="2.7.7.9"/>
    </reaction>
</comment>
<keyword evidence="3 7" id="KW-0808">Transferase</keyword>
<evidence type="ECO:0000256" key="2">
    <source>
        <dbReference type="ARBA" id="ARBA00012415"/>
    </source>
</evidence>
<dbReference type="EC" id="2.7.7.9" evidence="2"/>
<sequence length="311" mass="35588">MYTVFGIDPCNLIYYKTSNYDEYMKQKVRKGVIIVAGLGTRFLPATKAMPKEMLPILDKPVVQYIVEEMVASGIKEIIFVTSWNKRSIEDHFDRNHDQEFFLKERGKYDRIAELVELTKKVQFFYTRQSSPKGNGDALLCAKEFVGDEPFAFSDGDSVIDAKVPVIKQLLKVYDKKQASVIGAQRLTDKQAMTKYGNIYGKSTGENRLYTVSKFEEKPAIEDVSPEGLIVGGMRYIFTKDIWPYLEKVRKGRDGELWVADAANALAQKKKFFAYEYNGQYFDTGDKLSLLKATLHFAMKDEEIKGEIVDFL</sequence>
<evidence type="ECO:0000313" key="7">
    <source>
        <dbReference type="EMBL" id="KKS72129.1"/>
    </source>
</evidence>
<evidence type="ECO:0000256" key="1">
    <source>
        <dbReference type="ARBA" id="ARBA00006890"/>
    </source>
</evidence>
<comment type="caution">
    <text evidence="7">The sequence shown here is derived from an EMBL/GenBank/DDBJ whole genome shotgun (WGS) entry which is preliminary data.</text>
</comment>
<evidence type="ECO:0000256" key="4">
    <source>
        <dbReference type="ARBA" id="ARBA00022695"/>
    </source>
</evidence>
<dbReference type="InterPro" id="IPR029044">
    <property type="entry name" value="Nucleotide-diphossugar_trans"/>
</dbReference>
<accession>A0A0G1BG31</accession>
<evidence type="ECO:0000313" key="8">
    <source>
        <dbReference type="Proteomes" id="UP000033867"/>
    </source>
</evidence>
<dbReference type="AlphaFoldDB" id="A0A0G1BG31"/>
<protein>
    <recommendedName>
        <fullName evidence="2">UTP--glucose-1-phosphate uridylyltransferase</fullName>
        <ecNumber evidence="2">2.7.7.9</ecNumber>
    </recommendedName>
</protein>
<comment type="similarity">
    <text evidence="1">Belongs to the UDPGP type 2 family.</text>
</comment>
<evidence type="ECO:0000259" key="6">
    <source>
        <dbReference type="Pfam" id="PF00483"/>
    </source>
</evidence>
<evidence type="ECO:0000256" key="3">
    <source>
        <dbReference type="ARBA" id="ARBA00022679"/>
    </source>
</evidence>
<dbReference type="SUPFAM" id="SSF53448">
    <property type="entry name" value="Nucleotide-diphospho-sugar transferases"/>
    <property type="match status" value="1"/>
</dbReference>
<dbReference type="EMBL" id="LCEK01000013">
    <property type="protein sequence ID" value="KKS72129.1"/>
    <property type="molecule type" value="Genomic_DNA"/>
</dbReference>
<dbReference type="Proteomes" id="UP000033867">
    <property type="component" value="Unassembled WGS sequence"/>
</dbReference>
<dbReference type="Pfam" id="PF00483">
    <property type="entry name" value="NTP_transferase"/>
    <property type="match status" value="1"/>
</dbReference>
<dbReference type="PANTHER" id="PTHR43197">
    <property type="entry name" value="UTP--GLUCOSE-1-PHOSPHATE URIDYLYLTRANSFERASE"/>
    <property type="match status" value="1"/>
</dbReference>
<dbReference type="PANTHER" id="PTHR43197:SF1">
    <property type="entry name" value="UTP--GLUCOSE-1-PHOSPHATE URIDYLYLTRANSFERASE"/>
    <property type="match status" value="1"/>
</dbReference>
<dbReference type="GO" id="GO:0003983">
    <property type="term" value="F:UTP:glucose-1-phosphate uridylyltransferase activity"/>
    <property type="evidence" value="ECO:0007669"/>
    <property type="project" value="UniProtKB-EC"/>
</dbReference>